<comment type="subcellular location">
    <subcellularLocation>
        <location evidence="1 8">Mitochondrion inner membrane</location>
        <topology evidence="1 8">Peripheral membrane protein</topology>
        <orientation evidence="1 8">Intermembrane side</orientation>
    </subcellularLocation>
</comment>
<evidence type="ECO:0000256" key="6">
    <source>
        <dbReference type="ARBA" id="ARBA00022801"/>
    </source>
</evidence>
<name>A0A163KEA3_ABSGL</name>
<evidence type="ECO:0000256" key="1">
    <source>
        <dbReference type="ARBA" id="ARBA00004137"/>
    </source>
</evidence>
<keyword evidence="6 8" id="KW-0378">Hydrolase</keyword>
<dbReference type="EMBL" id="LT554591">
    <property type="protein sequence ID" value="SAM06483.1"/>
    <property type="molecule type" value="Genomic_DNA"/>
</dbReference>
<dbReference type="OrthoDB" id="285308at2759"/>
<dbReference type="PANTHER" id="PTHR21711:SF0">
    <property type="entry name" value="MITOCHONDRIAL INNER MEMBRANE PROTEASE ATP23 HOMOLOG"/>
    <property type="match status" value="1"/>
</dbReference>
<dbReference type="Proteomes" id="UP000078561">
    <property type="component" value="Unassembled WGS sequence"/>
</dbReference>
<dbReference type="GO" id="GO:0005743">
    <property type="term" value="C:mitochondrial inner membrane"/>
    <property type="evidence" value="ECO:0007669"/>
    <property type="project" value="UniProtKB-SubCell"/>
</dbReference>
<dbReference type="Pfam" id="PF09768">
    <property type="entry name" value="Peptidase_M76"/>
    <property type="match status" value="1"/>
</dbReference>
<dbReference type="PANTHER" id="PTHR21711">
    <property type="entry name" value="MITOCHONDRIAL INNER MEMBRANE PROTEASE"/>
    <property type="match status" value="1"/>
</dbReference>
<keyword evidence="5 8" id="KW-0479">Metal-binding</keyword>
<organism evidence="9">
    <name type="scientific">Absidia glauca</name>
    <name type="common">Pin mould</name>
    <dbReference type="NCBI Taxonomy" id="4829"/>
    <lineage>
        <taxon>Eukaryota</taxon>
        <taxon>Fungi</taxon>
        <taxon>Fungi incertae sedis</taxon>
        <taxon>Mucoromycota</taxon>
        <taxon>Mucoromycotina</taxon>
        <taxon>Mucoromycetes</taxon>
        <taxon>Mucorales</taxon>
        <taxon>Cunninghamellaceae</taxon>
        <taxon>Absidia</taxon>
    </lineage>
</organism>
<dbReference type="InterPro" id="IPR019165">
    <property type="entry name" value="Peptidase_M76_ATP23"/>
</dbReference>
<dbReference type="GO" id="GO:0004222">
    <property type="term" value="F:metalloendopeptidase activity"/>
    <property type="evidence" value="ECO:0007669"/>
    <property type="project" value="InterPro"/>
</dbReference>
<keyword evidence="4 8" id="KW-0645">Protease</keyword>
<evidence type="ECO:0000256" key="8">
    <source>
        <dbReference type="RuleBase" id="RU364057"/>
    </source>
</evidence>
<dbReference type="EC" id="3.4.24.-" evidence="8"/>
<dbReference type="OMA" id="RVVLCCD"/>
<keyword evidence="8" id="KW-0472">Membrane</keyword>
<evidence type="ECO:0000256" key="5">
    <source>
        <dbReference type="ARBA" id="ARBA00022723"/>
    </source>
</evidence>
<proteinExistence type="inferred from homology"/>
<evidence type="ECO:0000256" key="2">
    <source>
        <dbReference type="ARBA" id="ARBA00009915"/>
    </source>
</evidence>
<dbReference type="GO" id="GO:0046872">
    <property type="term" value="F:metal ion binding"/>
    <property type="evidence" value="ECO:0007669"/>
    <property type="project" value="UniProtKB-KW"/>
</dbReference>
<keyword evidence="8" id="KW-0999">Mitochondrion inner membrane</keyword>
<evidence type="ECO:0000256" key="3">
    <source>
        <dbReference type="ARBA" id="ARBA00014615"/>
    </source>
</evidence>
<evidence type="ECO:0000256" key="7">
    <source>
        <dbReference type="ARBA" id="ARBA00023049"/>
    </source>
</evidence>
<protein>
    <recommendedName>
        <fullName evidence="3 8">Mitochondrial inner membrane protease ATP23</fullName>
        <ecNumber evidence="8">3.4.24.-</ecNumber>
    </recommendedName>
</protein>
<keyword evidence="7 8" id="KW-0482">Metalloprotease</keyword>
<reference evidence="9" key="1">
    <citation type="submission" date="2016-04" db="EMBL/GenBank/DDBJ databases">
        <authorList>
            <person name="Evans L.H."/>
            <person name="Alamgir A."/>
            <person name="Owens N."/>
            <person name="Weber N.D."/>
            <person name="Virtaneva K."/>
            <person name="Barbian K."/>
            <person name="Babar A."/>
            <person name="Rosenke K."/>
        </authorList>
    </citation>
    <scope>NUCLEOTIDE SEQUENCE [LARGE SCALE GENOMIC DNA]</scope>
    <source>
        <strain evidence="9">CBS 101.48</strain>
    </source>
</reference>
<keyword evidence="10" id="KW-1185">Reference proteome</keyword>
<evidence type="ECO:0000256" key="4">
    <source>
        <dbReference type="ARBA" id="ARBA00022670"/>
    </source>
</evidence>
<dbReference type="InParanoid" id="A0A163KEA3"/>
<evidence type="ECO:0000313" key="9">
    <source>
        <dbReference type="EMBL" id="SAM06483.1"/>
    </source>
</evidence>
<sequence length="172" mass="19092">MITRLTEEQCTAKLSRILASSAKVTTLLQAIRTLDRGALKRGITCRPCAGTNQQDKMGYYDGTYKRVVLCCDNLRSAEQVEETLVHELVHAFDASRKGTFSSICHLIACGEVRASALGQCHAIRPEHKRRQCILRDAIQSTHVHCGDAAAKIVEQVYEKCRKDDAPLYTSSP</sequence>
<comment type="function">
    <text evidence="8">Has a dual role in the assembly of mitochondrial ATPase.</text>
</comment>
<dbReference type="AlphaFoldDB" id="A0A163KEA3"/>
<gene>
    <name evidence="9" type="primary">ABSGL_12372.1 scaffold 12745</name>
</gene>
<keyword evidence="8" id="KW-0496">Mitochondrion</keyword>
<comment type="similarity">
    <text evidence="2 8">Belongs to the peptidase M76 family.</text>
</comment>
<accession>A0A163KEA3</accession>
<dbReference type="STRING" id="4829.A0A163KEA3"/>
<dbReference type="GO" id="GO:0033615">
    <property type="term" value="P:mitochondrial proton-transporting ATP synthase complex assembly"/>
    <property type="evidence" value="ECO:0007669"/>
    <property type="project" value="TreeGrafter"/>
</dbReference>
<dbReference type="GO" id="GO:0034982">
    <property type="term" value="P:mitochondrial protein processing"/>
    <property type="evidence" value="ECO:0007669"/>
    <property type="project" value="TreeGrafter"/>
</dbReference>
<evidence type="ECO:0000313" key="10">
    <source>
        <dbReference type="Proteomes" id="UP000078561"/>
    </source>
</evidence>